<dbReference type="AlphaFoldDB" id="A0A538U1C5"/>
<dbReference type="Proteomes" id="UP000319836">
    <property type="component" value="Unassembled WGS sequence"/>
</dbReference>
<feature type="non-terminal residue" evidence="2">
    <location>
        <position position="696"/>
    </location>
</feature>
<organism evidence="2 3">
    <name type="scientific">Eiseniibacteriota bacterium</name>
    <dbReference type="NCBI Taxonomy" id="2212470"/>
    <lineage>
        <taxon>Bacteria</taxon>
        <taxon>Candidatus Eiseniibacteriota</taxon>
    </lineage>
</organism>
<dbReference type="PANTHER" id="PTHR16214:SF3">
    <property type="entry name" value="TRANSMEMBRANE PROTEIN 260"/>
    <property type="match status" value="1"/>
</dbReference>
<dbReference type="InterPro" id="IPR021280">
    <property type="entry name" value="TMEM260-like"/>
</dbReference>
<feature type="transmembrane region" description="Helical" evidence="1">
    <location>
        <begin position="448"/>
        <end position="465"/>
    </location>
</feature>
<dbReference type="EMBL" id="VBPA01000273">
    <property type="protein sequence ID" value="TMQ69715.1"/>
    <property type="molecule type" value="Genomic_DNA"/>
</dbReference>
<evidence type="ECO:0000313" key="3">
    <source>
        <dbReference type="Proteomes" id="UP000319836"/>
    </source>
</evidence>
<keyword evidence="1" id="KW-1133">Transmembrane helix</keyword>
<keyword evidence="1" id="KW-0472">Membrane</keyword>
<sequence>MTEKRAAMLVGLLAFLWAATVYFITLTPTVPFWDSGEFISVSKILGIPHPPGTPFYVLIGRLATLVPWATIAQRVNGLSALSSALAVMITYFVGLRLIRLAQGKERTRTDELIAVVGAFVGACLLAFSDAFWENSTEAEVYQMMSLAQILVLWLGLKWWEAHEQRPTAGPLLLAVYVMWLCVGLHLGVGIMGLPLMVLAWLVDRRAAVVFAMPLLSVLLVVKGLEFLAGGVLGLSAATFLWYASQRKLSGIVAVLGALASIAGMVVAFGDADFTPPTALLAVAAILVPLVLLARRSREGRIIALALALMVVGYSTHIYLPIRAAQHPAINEGNPSSWGRLRDLLERKQYGSTSMLERRGPWSAQLDKEFWRYFRRQWPLFPTDRLWSSLLPLLLGIAGALYQYRREKTSFLMMSVFAGFTTVGMIIFLNFTDHEVRDRDYFFQSGYHAYALWIGLGVAWLLRWVADSFRAENARRLGLGTTATLMVLQPALVMKNLWYTHDRRGNYIARDYAYDMLAPLAPNAFVFTNGDNDTFPLWYIQQVENFRQDVRVVNLSLLNTDWYIYQLRDEPPKVPISLSDTDINRLAAGAVQDANGNIVYTNQVMVAHIMKEDRNPDGSWKKPPYFAVTVPEHMGFDKNFSLEGLVYRVNRDTLGPEVDVESTRHNMYDVFQYRGLFLKDGTWDSTVYKDENAATLS</sequence>
<dbReference type="PANTHER" id="PTHR16214">
    <property type="entry name" value="TRANSMEMBRANE PROTEIN 260"/>
    <property type="match status" value="1"/>
</dbReference>
<feature type="transmembrane region" description="Helical" evidence="1">
    <location>
        <begin position="110"/>
        <end position="128"/>
    </location>
</feature>
<feature type="transmembrane region" description="Helical" evidence="1">
    <location>
        <begin position="78"/>
        <end position="98"/>
    </location>
</feature>
<name>A0A538U1C5_UNCEI</name>
<keyword evidence="1" id="KW-0812">Transmembrane</keyword>
<feature type="transmembrane region" description="Helical" evidence="1">
    <location>
        <begin position="301"/>
        <end position="321"/>
    </location>
</feature>
<gene>
    <name evidence="2" type="ORF">E6K80_10725</name>
</gene>
<comment type="caution">
    <text evidence="2">The sequence shown here is derived from an EMBL/GenBank/DDBJ whole genome shotgun (WGS) entry which is preliminary data.</text>
</comment>
<feature type="transmembrane region" description="Helical" evidence="1">
    <location>
        <begin position="385"/>
        <end position="403"/>
    </location>
</feature>
<feature type="transmembrane region" description="Helical" evidence="1">
    <location>
        <begin position="214"/>
        <end position="241"/>
    </location>
</feature>
<dbReference type="InterPro" id="IPR052724">
    <property type="entry name" value="GT117_domain-containing"/>
</dbReference>
<reference evidence="2 3" key="1">
    <citation type="journal article" date="2019" name="Nat. Microbiol.">
        <title>Mediterranean grassland soil C-N compound turnover is dependent on rainfall and depth, and is mediated by genomically divergent microorganisms.</title>
        <authorList>
            <person name="Diamond S."/>
            <person name="Andeer P.F."/>
            <person name="Li Z."/>
            <person name="Crits-Christoph A."/>
            <person name="Burstein D."/>
            <person name="Anantharaman K."/>
            <person name="Lane K.R."/>
            <person name="Thomas B.C."/>
            <person name="Pan C."/>
            <person name="Northen T.R."/>
            <person name="Banfield J.F."/>
        </authorList>
    </citation>
    <scope>NUCLEOTIDE SEQUENCE [LARGE SCALE GENOMIC DNA]</scope>
    <source>
        <strain evidence="2">WS_10</strain>
    </source>
</reference>
<protein>
    <submittedName>
        <fullName evidence="2">DUF2723 domain-containing protein</fullName>
    </submittedName>
</protein>
<feature type="transmembrane region" description="Helical" evidence="1">
    <location>
        <begin position="248"/>
        <end position="269"/>
    </location>
</feature>
<evidence type="ECO:0000313" key="2">
    <source>
        <dbReference type="EMBL" id="TMQ69715.1"/>
    </source>
</evidence>
<accession>A0A538U1C5</accession>
<feature type="transmembrane region" description="Helical" evidence="1">
    <location>
        <begin position="275"/>
        <end position="294"/>
    </location>
</feature>
<feature type="transmembrane region" description="Helical" evidence="1">
    <location>
        <begin position="140"/>
        <end position="159"/>
    </location>
</feature>
<feature type="transmembrane region" description="Helical" evidence="1">
    <location>
        <begin position="171"/>
        <end position="202"/>
    </location>
</feature>
<proteinExistence type="predicted"/>
<feature type="transmembrane region" description="Helical" evidence="1">
    <location>
        <begin position="410"/>
        <end position="428"/>
    </location>
</feature>
<dbReference type="Pfam" id="PF11028">
    <property type="entry name" value="TMEM260-like"/>
    <property type="match status" value="1"/>
</dbReference>
<evidence type="ECO:0000256" key="1">
    <source>
        <dbReference type="SAM" id="Phobius"/>
    </source>
</evidence>